<dbReference type="GeneID" id="24423249"/>
<evidence type="ECO:0000256" key="1">
    <source>
        <dbReference type="SAM" id="Coils"/>
    </source>
</evidence>
<dbReference type="KEGG" id="bmic:BMR1_01G00875"/>
<accession>A0A1N6LWG4</accession>
<protein>
    <recommendedName>
        <fullName evidence="5">Chromatin assembly factor 1 subunit A</fullName>
    </recommendedName>
</protein>
<keyword evidence="1" id="KW-0175">Coiled coil</keyword>
<evidence type="ECO:0000256" key="2">
    <source>
        <dbReference type="SAM" id="MobiDB-lite"/>
    </source>
</evidence>
<evidence type="ECO:0000313" key="3">
    <source>
        <dbReference type="EMBL" id="SIO73217.1"/>
    </source>
</evidence>
<dbReference type="RefSeq" id="XP_021337325.1">
    <property type="nucleotide sequence ID" value="XM_021481805.1"/>
</dbReference>
<evidence type="ECO:0000313" key="4">
    <source>
        <dbReference type="Proteomes" id="UP000002899"/>
    </source>
</evidence>
<evidence type="ECO:0008006" key="5">
    <source>
        <dbReference type="Google" id="ProtNLM"/>
    </source>
</evidence>
<feature type="coiled-coil region" evidence="1">
    <location>
        <begin position="197"/>
        <end position="269"/>
    </location>
</feature>
<reference evidence="3 4" key="3">
    <citation type="journal article" date="2016" name="Sci. Rep.">
        <title>Genome-wide diversity and gene expression profiling of Babesia microti isolates identify polymorphic genes that mediate host-pathogen interactions.</title>
        <authorList>
            <person name="Silva J.C."/>
            <person name="Cornillot E."/>
            <person name="McCracken C."/>
            <person name="Usmani-Brown S."/>
            <person name="Dwivedi A."/>
            <person name="Ifeonu O.O."/>
            <person name="Crabtree J."/>
            <person name="Gotia H.T."/>
            <person name="Virji A.Z."/>
            <person name="Reynes C."/>
            <person name="Colinge J."/>
            <person name="Kumar V."/>
            <person name="Lawres L."/>
            <person name="Pazzi J.E."/>
            <person name="Pablo J.V."/>
            <person name="Hung C."/>
            <person name="Brancato J."/>
            <person name="Kumari P."/>
            <person name="Orvis J."/>
            <person name="Tretina K."/>
            <person name="Chibucos M."/>
            <person name="Ott S."/>
            <person name="Sadzewicz L."/>
            <person name="Sengamalay N."/>
            <person name="Shetty A.C."/>
            <person name="Su Q."/>
            <person name="Tallon L."/>
            <person name="Fraser C.M."/>
            <person name="Frutos R."/>
            <person name="Molina D.M."/>
            <person name="Krause P.J."/>
            <person name="Ben Mamoun C."/>
        </authorList>
    </citation>
    <scope>NUCLEOTIDE SEQUENCE [LARGE SCALE GENOMIC DNA]</scope>
    <source>
        <strain evidence="3 4">RI</strain>
    </source>
</reference>
<dbReference type="AlphaFoldDB" id="A0A1N6LWG4"/>
<dbReference type="OrthoDB" id="360074at2759"/>
<feature type="region of interest" description="Disordered" evidence="2">
    <location>
        <begin position="649"/>
        <end position="674"/>
    </location>
</feature>
<proteinExistence type="predicted"/>
<dbReference type="VEuPathDB" id="PiroplasmaDB:BMR1_01G00875"/>
<dbReference type="EMBL" id="FO082871">
    <property type="protein sequence ID" value="SIO73217.1"/>
    <property type="molecule type" value="Genomic_DNA"/>
</dbReference>
<dbReference type="Proteomes" id="UP000002899">
    <property type="component" value="Chromosome I"/>
</dbReference>
<organism evidence="3 4">
    <name type="scientific">Babesia microti (strain RI)</name>
    <dbReference type="NCBI Taxonomy" id="1133968"/>
    <lineage>
        <taxon>Eukaryota</taxon>
        <taxon>Sar</taxon>
        <taxon>Alveolata</taxon>
        <taxon>Apicomplexa</taxon>
        <taxon>Aconoidasida</taxon>
        <taxon>Piroplasmida</taxon>
        <taxon>Babesiidae</taxon>
        <taxon>Babesia</taxon>
    </lineage>
</organism>
<gene>
    <name evidence="3" type="ORF">BMR1_01G00875</name>
</gene>
<keyword evidence="4" id="KW-1185">Reference proteome</keyword>
<sequence>MECIIDELPIDVATRIGELDRQLNALTSTGFDDTSIVTLNSDNKCPNLEKISSWLSTLSTELDGTLDIGQNIKCLLRVICEGSTLEIQQLSVLVHRFIDNLPANTVSLSLDKIQLLIPVLMTKKSLDKNGNIPFYWESPYIETFPDFQKEAIKRDRKVKFSIVRKYRAIVKVKESLISGKYEAIDKANEALNKILKLELVEKEKLARRKSLEELRERNEAMKESKKRVKELQMEAKKKEAEAKKREKELRLEAKKREIESKKLQQMEEKATKFTKIEKKISKFNMLLSWLKPQQPEEEAMQDESMDEDILQYSNHLDCDPQSRKLYLKVVSDLPNVGQNYQRKLFLDLTHPLPREQILDELEQFIITTCKEHREKWNRYMSFVSNPIFEPLESTSGTVVQINCGKNTTNHIYLDESLPDRENCTPFFMYDNMWKRPSMKLIVNKRSTKINTLNPLAQEPIDYSTDTDDEWFEQCDFDNVDDSGSEEEEDEFEDDEWLVPDRESDMYGVNSGNHLSNCAAIYCDCGWDWTLDGVPIVSYQIPGGYNGFYGFNDASFNPLELSIQGRKFDISSAQEIEIIQFCHGKSCSRDKLIEDLKCMPILMLVPKAAIIRCINKNIIRQRAGNKTTWIIAPEAVDRLKGSLTLMADSVNNAPHTTSEPSPLPNASSGLVQTTL</sequence>
<name>A0A1N6LWG4_BABMR</name>
<reference evidence="3 4" key="1">
    <citation type="journal article" date="2012" name="Nucleic Acids Res.">
        <title>Sequencing of the smallest Apicomplexan genome from the human pathogen Babesia microti.</title>
        <authorList>
            <person name="Cornillot E."/>
            <person name="Hadj-Kaddour K."/>
            <person name="Dassouli A."/>
            <person name="Noel B."/>
            <person name="Ranwez V."/>
            <person name="Vacherie B."/>
            <person name="Augagneur Y."/>
            <person name="Bres V."/>
            <person name="Duclos A."/>
            <person name="Randazzo S."/>
            <person name="Carcy B."/>
            <person name="Debierre-Grockiego F."/>
            <person name="Delbecq S."/>
            <person name="Moubri-Menage K."/>
            <person name="Shams-Eldin H."/>
            <person name="Usmani-Brown S."/>
            <person name="Bringaud F."/>
            <person name="Wincker P."/>
            <person name="Vivares C.P."/>
            <person name="Schwarz R.T."/>
            <person name="Schetters T.P."/>
            <person name="Krause P.J."/>
            <person name="Gorenflot A."/>
            <person name="Berry V."/>
            <person name="Barbe V."/>
            <person name="Ben Mamoun C."/>
        </authorList>
    </citation>
    <scope>NUCLEOTIDE SEQUENCE [LARGE SCALE GENOMIC DNA]</scope>
    <source>
        <strain evidence="3 4">RI</strain>
    </source>
</reference>
<reference evidence="3 4" key="2">
    <citation type="journal article" date="2013" name="PLoS ONE">
        <title>Whole genome mapping and re-organization of the nuclear and mitochondrial genomes of Babesia microti isolates.</title>
        <authorList>
            <person name="Cornillot E."/>
            <person name="Dassouli A."/>
            <person name="Garg A."/>
            <person name="Pachikara N."/>
            <person name="Randazzo S."/>
            <person name="Depoix D."/>
            <person name="Carcy B."/>
            <person name="Delbecq S."/>
            <person name="Frutos R."/>
            <person name="Silva J.C."/>
            <person name="Sutton R."/>
            <person name="Krause P.J."/>
            <person name="Mamoun C.B."/>
        </authorList>
    </citation>
    <scope>NUCLEOTIDE SEQUENCE [LARGE SCALE GENOMIC DNA]</scope>
    <source>
        <strain evidence="3 4">RI</strain>
    </source>
</reference>